<organism evidence="1">
    <name type="scientific">marine sediment metagenome</name>
    <dbReference type="NCBI Taxonomy" id="412755"/>
    <lineage>
        <taxon>unclassified sequences</taxon>
        <taxon>metagenomes</taxon>
        <taxon>ecological metagenomes</taxon>
    </lineage>
</organism>
<proteinExistence type="predicted"/>
<sequence>IKKSTWIMIFRIIETNYKDKLKTWPNRSMNDDKHEVYKTRVTWYILFIPVFWYEKIYKSEI</sequence>
<comment type="caution">
    <text evidence="1">The sequence shown here is derived from an EMBL/GenBank/DDBJ whole genome shotgun (WGS) entry which is preliminary data.</text>
</comment>
<feature type="non-terminal residue" evidence="1">
    <location>
        <position position="1"/>
    </location>
</feature>
<reference evidence="1" key="1">
    <citation type="journal article" date="2014" name="Front. Microbiol.">
        <title>High frequency of phylogenetically diverse reductive dehalogenase-homologous genes in deep subseafloor sedimentary metagenomes.</title>
        <authorList>
            <person name="Kawai M."/>
            <person name="Futagami T."/>
            <person name="Toyoda A."/>
            <person name="Takaki Y."/>
            <person name="Nishi S."/>
            <person name="Hori S."/>
            <person name="Arai W."/>
            <person name="Tsubouchi T."/>
            <person name="Morono Y."/>
            <person name="Uchiyama I."/>
            <person name="Ito T."/>
            <person name="Fujiyama A."/>
            <person name="Inagaki F."/>
            <person name="Takami H."/>
        </authorList>
    </citation>
    <scope>NUCLEOTIDE SEQUENCE</scope>
    <source>
        <strain evidence="1">Expedition CK06-06</strain>
    </source>
</reference>
<protein>
    <submittedName>
        <fullName evidence="1">Uncharacterized protein</fullName>
    </submittedName>
</protein>
<accession>X0WG15</accession>
<name>X0WG15_9ZZZZ</name>
<gene>
    <name evidence="1" type="ORF">S01H1_33514</name>
</gene>
<dbReference type="AlphaFoldDB" id="X0WG15"/>
<evidence type="ECO:0000313" key="1">
    <source>
        <dbReference type="EMBL" id="GAG11651.1"/>
    </source>
</evidence>
<dbReference type="EMBL" id="BARS01020816">
    <property type="protein sequence ID" value="GAG11651.1"/>
    <property type="molecule type" value="Genomic_DNA"/>
</dbReference>